<sequence>MATAGTYRVGDRPFSRWLRYALLLAALVLVVLLGMAWPGLRGQAIVATSFAARTGCICRFVSERDLGSCKGDLAAAKLGRVAGLVSLSEDPQSHSVKASVPLLASQTATFASDRGCQLEPWTH</sequence>
<dbReference type="EMBL" id="JBHLTM010000027">
    <property type="protein sequence ID" value="MFC0684374.1"/>
    <property type="molecule type" value="Genomic_DNA"/>
</dbReference>
<evidence type="ECO:0000313" key="2">
    <source>
        <dbReference type="Proteomes" id="UP001589858"/>
    </source>
</evidence>
<gene>
    <name evidence="1" type="ORF">ACFFF8_07185</name>
</gene>
<proteinExistence type="predicted"/>
<reference evidence="1 2" key="1">
    <citation type="submission" date="2024-09" db="EMBL/GenBank/DDBJ databases">
        <authorList>
            <person name="Sun Q."/>
            <person name="Mori K."/>
        </authorList>
    </citation>
    <scope>NUCLEOTIDE SEQUENCE [LARGE SCALE GENOMIC DNA]</scope>
    <source>
        <strain evidence="1 2">CICC 11035S</strain>
    </source>
</reference>
<name>A0ABV6S559_9SPHN</name>
<dbReference type="Proteomes" id="UP001589858">
    <property type="component" value="Unassembled WGS sequence"/>
</dbReference>
<accession>A0ABV6S559</accession>
<protein>
    <submittedName>
        <fullName evidence="1">Uncharacterized protein</fullName>
    </submittedName>
</protein>
<dbReference type="RefSeq" id="WP_267219566.1">
    <property type="nucleotide sequence ID" value="NZ_JAPCWC010000004.1"/>
</dbReference>
<organism evidence="1 2">
    <name type="scientific">Novosphingobium clariflavum</name>
    <dbReference type="NCBI Taxonomy" id="2029884"/>
    <lineage>
        <taxon>Bacteria</taxon>
        <taxon>Pseudomonadati</taxon>
        <taxon>Pseudomonadota</taxon>
        <taxon>Alphaproteobacteria</taxon>
        <taxon>Sphingomonadales</taxon>
        <taxon>Sphingomonadaceae</taxon>
        <taxon>Novosphingobium</taxon>
    </lineage>
</organism>
<evidence type="ECO:0000313" key="1">
    <source>
        <dbReference type="EMBL" id="MFC0684374.1"/>
    </source>
</evidence>
<keyword evidence="2" id="KW-1185">Reference proteome</keyword>
<comment type="caution">
    <text evidence="1">The sequence shown here is derived from an EMBL/GenBank/DDBJ whole genome shotgun (WGS) entry which is preliminary data.</text>
</comment>